<protein>
    <submittedName>
        <fullName evidence="8">Alcohol dehydrogenase</fullName>
        <ecNumber evidence="8">1.1.1.1</ecNumber>
    </submittedName>
</protein>
<dbReference type="EC" id="1.1.1.1" evidence="8"/>
<keyword evidence="4 8" id="KW-0560">Oxidoreductase</keyword>
<evidence type="ECO:0000256" key="6">
    <source>
        <dbReference type="RuleBase" id="RU361277"/>
    </source>
</evidence>
<evidence type="ECO:0000259" key="7">
    <source>
        <dbReference type="SMART" id="SM00829"/>
    </source>
</evidence>
<dbReference type="Pfam" id="PF08240">
    <property type="entry name" value="ADH_N"/>
    <property type="match status" value="1"/>
</dbReference>
<evidence type="ECO:0000313" key="9">
    <source>
        <dbReference type="Proteomes" id="UP001259347"/>
    </source>
</evidence>
<comment type="caution">
    <text evidence="8">The sequence shown here is derived from an EMBL/GenBank/DDBJ whole genome shotgun (WGS) entry which is preliminary data.</text>
</comment>
<keyword evidence="3 6" id="KW-0862">Zinc</keyword>
<dbReference type="InterPro" id="IPR013149">
    <property type="entry name" value="ADH-like_C"/>
</dbReference>
<organism evidence="8 9">
    <name type="scientific">Microbacterium resistens</name>
    <dbReference type="NCBI Taxonomy" id="156977"/>
    <lineage>
        <taxon>Bacteria</taxon>
        <taxon>Bacillati</taxon>
        <taxon>Actinomycetota</taxon>
        <taxon>Actinomycetes</taxon>
        <taxon>Micrococcales</taxon>
        <taxon>Microbacteriaceae</taxon>
        <taxon>Microbacterium</taxon>
    </lineage>
</organism>
<gene>
    <name evidence="8" type="ORF">J2Y69_001208</name>
</gene>
<keyword evidence="2 6" id="KW-0479">Metal-binding</keyword>
<evidence type="ECO:0000256" key="3">
    <source>
        <dbReference type="ARBA" id="ARBA00022833"/>
    </source>
</evidence>
<dbReference type="RefSeq" id="WP_310018592.1">
    <property type="nucleotide sequence ID" value="NZ_JAVDUM010000004.1"/>
</dbReference>
<accession>A0ABU1SAJ2</accession>
<evidence type="ECO:0000256" key="5">
    <source>
        <dbReference type="ARBA" id="ARBA00023027"/>
    </source>
</evidence>
<dbReference type="Gene3D" id="3.40.50.720">
    <property type="entry name" value="NAD(P)-binding Rossmann-like Domain"/>
    <property type="match status" value="1"/>
</dbReference>
<comment type="similarity">
    <text evidence="1 6">Belongs to the zinc-containing alcohol dehydrogenase family.</text>
</comment>
<sequence>MIIRSAVLTAAGAERPYDGSAPVEIQDLVLDDPGPHEVLVRIEAAGLCHSDLSVVNGDRVRPLPMALGHEAAGVVESVGVGVTDLQVGDHVVMVYVPSCGECSYCREGQPALCARGAASNGRGELLGGGHRLHTGDGRDVHHHLGVSAFAEHAVVDASSAVRVDRRVPFDVAALFGCAMATGYGSVMRTAAVKRGDSVVVVGAGGVGLAAVIAAVAAEASSVVVVDPVETKRARAIELGASLAIAPDTAAEVVERELDGGADWVFEAVGSARVMEQAFALTRRGGTTVFMGLPHPDAELHLPALAIIAESRTLKGSYMGSSRPQEDIPDMARMWLEGRLPVERLISGHRPLEEINDALEALADGSALRQIIHPTTESGVARPVQTEGLP</sequence>
<dbReference type="PANTHER" id="PTHR43880">
    <property type="entry name" value="ALCOHOL DEHYDROGENASE"/>
    <property type="match status" value="1"/>
</dbReference>
<dbReference type="InterPro" id="IPR013154">
    <property type="entry name" value="ADH-like_N"/>
</dbReference>
<dbReference type="InterPro" id="IPR036291">
    <property type="entry name" value="NAD(P)-bd_dom_sf"/>
</dbReference>
<dbReference type="SMART" id="SM00829">
    <property type="entry name" value="PKS_ER"/>
    <property type="match status" value="1"/>
</dbReference>
<dbReference type="PANTHER" id="PTHR43880:SF12">
    <property type="entry name" value="ALCOHOL DEHYDROGENASE CLASS-3"/>
    <property type="match status" value="1"/>
</dbReference>
<dbReference type="InterPro" id="IPR011032">
    <property type="entry name" value="GroES-like_sf"/>
</dbReference>
<evidence type="ECO:0000256" key="4">
    <source>
        <dbReference type="ARBA" id="ARBA00023002"/>
    </source>
</evidence>
<evidence type="ECO:0000256" key="2">
    <source>
        <dbReference type="ARBA" id="ARBA00022723"/>
    </source>
</evidence>
<evidence type="ECO:0000313" key="8">
    <source>
        <dbReference type="EMBL" id="MDR6866615.1"/>
    </source>
</evidence>
<dbReference type="InterPro" id="IPR002328">
    <property type="entry name" value="ADH_Zn_CS"/>
</dbReference>
<name>A0ABU1SAJ2_9MICO</name>
<dbReference type="GO" id="GO:0004022">
    <property type="term" value="F:alcohol dehydrogenase (NAD+) activity"/>
    <property type="evidence" value="ECO:0007669"/>
    <property type="project" value="UniProtKB-EC"/>
</dbReference>
<dbReference type="EMBL" id="JAVDUM010000004">
    <property type="protein sequence ID" value="MDR6866615.1"/>
    <property type="molecule type" value="Genomic_DNA"/>
</dbReference>
<dbReference type="InterPro" id="IPR020843">
    <property type="entry name" value="ER"/>
</dbReference>
<feature type="domain" description="Enoyl reductase (ER)" evidence="7">
    <location>
        <begin position="19"/>
        <end position="371"/>
    </location>
</feature>
<dbReference type="PROSITE" id="PS00059">
    <property type="entry name" value="ADH_ZINC"/>
    <property type="match status" value="1"/>
</dbReference>
<evidence type="ECO:0000256" key="1">
    <source>
        <dbReference type="ARBA" id="ARBA00008072"/>
    </source>
</evidence>
<comment type="cofactor">
    <cofactor evidence="6">
        <name>Zn(2+)</name>
        <dbReference type="ChEBI" id="CHEBI:29105"/>
    </cofactor>
</comment>
<reference evidence="8 9" key="1">
    <citation type="submission" date="2023-07" db="EMBL/GenBank/DDBJ databases">
        <title>Sorghum-associated microbial communities from plants grown in Nebraska, USA.</title>
        <authorList>
            <person name="Schachtman D."/>
        </authorList>
    </citation>
    <scope>NUCLEOTIDE SEQUENCE [LARGE SCALE GENOMIC DNA]</scope>
    <source>
        <strain evidence="8 9">2980</strain>
    </source>
</reference>
<dbReference type="SUPFAM" id="SSF50129">
    <property type="entry name" value="GroES-like"/>
    <property type="match status" value="2"/>
</dbReference>
<dbReference type="SUPFAM" id="SSF51735">
    <property type="entry name" value="NAD(P)-binding Rossmann-fold domains"/>
    <property type="match status" value="1"/>
</dbReference>
<dbReference type="Proteomes" id="UP001259347">
    <property type="component" value="Unassembled WGS sequence"/>
</dbReference>
<keyword evidence="5" id="KW-0520">NAD</keyword>
<dbReference type="Pfam" id="PF00107">
    <property type="entry name" value="ADH_zinc_N"/>
    <property type="match status" value="1"/>
</dbReference>
<dbReference type="Gene3D" id="3.90.180.10">
    <property type="entry name" value="Medium-chain alcohol dehydrogenases, catalytic domain"/>
    <property type="match status" value="1"/>
</dbReference>
<keyword evidence="9" id="KW-1185">Reference proteome</keyword>
<proteinExistence type="inferred from homology"/>